<name>A0A1S8JDG1_ENTFC</name>
<evidence type="ECO:0000313" key="1">
    <source>
        <dbReference type="EMBL" id="OOL83733.1"/>
    </source>
</evidence>
<reference evidence="1 2" key="1">
    <citation type="submission" date="2017-02" db="EMBL/GenBank/DDBJ databases">
        <title>Clonality and virulence of isolates of VRE in Hematopoietic Stem Cell Transplanted (HSCT) patients.</title>
        <authorList>
            <person name="Marchi A.P."/>
            <person name="Martins R.C."/>
            <person name="Marie S.K."/>
            <person name="Levin A.S."/>
            <person name="Costa S.F."/>
        </authorList>
    </citation>
    <scope>NUCLEOTIDE SEQUENCE [LARGE SCALE GENOMIC DNA]</scope>
    <source>
        <strain evidence="1 2">LIM1759</strain>
    </source>
</reference>
<organism evidence="1 2">
    <name type="scientific">Enterococcus faecium</name>
    <name type="common">Streptococcus faecium</name>
    <dbReference type="NCBI Taxonomy" id="1352"/>
    <lineage>
        <taxon>Bacteria</taxon>
        <taxon>Bacillati</taxon>
        <taxon>Bacillota</taxon>
        <taxon>Bacilli</taxon>
        <taxon>Lactobacillales</taxon>
        <taxon>Enterococcaceae</taxon>
        <taxon>Enterococcus</taxon>
    </lineage>
</organism>
<dbReference type="AlphaFoldDB" id="A0A1S8JDG1"/>
<dbReference type="Proteomes" id="UP000191171">
    <property type="component" value="Unassembled WGS sequence"/>
</dbReference>
<comment type="caution">
    <text evidence="1">The sequence shown here is derived from an EMBL/GenBank/DDBJ whole genome shotgun (WGS) entry which is preliminary data.</text>
</comment>
<sequence>MEIGDKKLNKVNMNKKFVIIGIVVLAIIGIIFSKMTGTSGLEKSSKPLVTQILQEQYNLNRSCDDVTITHENGDNTYRAKAILDNGSAININIEYYPKKDRIYVEIPYAEVLMLN</sequence>
<evidence type="ECO:0000313" key="2">
    <source>
        <dbReference type="Proteomes" id="UP000191171"/>
    </source>
</evidence>
<protein>
    <submittedName>
        <fullName evidence="1">Uncharacterized protein</fullName>
    </submittedName>
</protein>
<proteinExistence type="predicted"/>
<dbReference type="EMBL" id="MVGJ01000010">
    <property type="protein sequence ID" value="OOL83733.1"/>
    <property type="molecule type" value="Genomic_DNA"/>
</dbReference>
<accession>A0A1S8JDG1</accession>
<gene>
    <name evidence="1" type="ORF">B1P95_02060</name>
</gene>